<dbReference type="EMBL" id="CP015515">
    <property type="protein sequence ID" value="AND15799.1"/>
    <property type="molecule type" value="Genomic_DNA"/>
</dbReference>
<proteinExistence type="predicted"/>
<evidence type="ECO:0000313" key="2">
    <source>
        <dbReference type="Proteomes" id="UP000077071"/>
    </source>
</evidence>
<dbReference type="PATRIC" id="fig|33888.3.peg.715"/>
<dbReference type="STRING" id="33888.A6122_0643"/>
<reference evidence="1 2" key="1">
    <citation type="submission" date="2016-05" db="EMBL/GenBank/DDBJ databases">
        <title>Complete genome sequence of Rathayibacter tritici NCPPB 1953.</title>
        <authorList>
            <person name="Park J."/>
            <person name="Lee H.-H."/>
            <person name="Lee S.-W."/>
            <person name="Seo Y.-S."/>
        </authorList>
    </citation>
    <scope>NUCLEOTIDE SEQUENCE [LARGE SCALE GENOMIC DNA]</scope>
    <source>
        <strain evidence="1 2">NCPPB 1953</strain>
    </source>
</reference>
<accession>A0A160KRB4</accession>
<keyword evidence="2" id="KW-1185">Reference proteome</keyword>
<name>A0A160KRB4_9MICO</name>
<organism evidence="1 2">
    <name type="scientific">Rathayibacter tritici</name>
    <dbReference type="NCBI Taxonomy" id="33888"/>
    <lineage>
        <taxon>Bacteria</taxon>
        <taxon>Bacillati</taxon>
        <taxon>Actinomycetota</taxon>
        <taxon>Actinomycetes</taxon>
        <taxon>Micrococcales</taxon>
        <taxon>Microbacteriaceae</taxon>
        <taxon>Rathayibacter</taxon>
    </lineage>
</organism>
<sequence length="82" mass="8928">MRVALSVSSDSKEPTMKSYTPAPVELGAGFGTGAVGDYERWRVVGVYAQVVIAETTGGKRRNYSRSFVTYRLAQEAELIHAS</sequence>
<evidence type="ECO:0000313" key="1">
    <source>
        <dbReference type="EMBL" id="AND15799.1"/>
    </source>
</evidence>
<protein>
    <submittedName>
        <fullName evidence="1">Uncharacterized protein</fullName>
    </submittedName>
</protein>
<dbReference type="Proteomes" id="UP000077071">
    <property type="component" value="Chromosome"/>
</dbReference>
<gene>
    <name evidence="1" type="ORF">A6122_0643</name>
</gene>
<dbReference type="KEGG" id="rtn:A6122_0643"/>
<dbReference type="AlphaFoldDB" id="A0A160KRB4"/>